<proteinExistence type="predicted"/>
<dbReference type="AlphaFoldDB" id="A0A2T5J4K0"/>
<comment type="caution">
    <text evidence="1">The sequence shown here is derived from an EMBL/GenBank/DDBJ whole genome shotgun (WGS) entry which is preliminary data.</text>
</comment>
<organism evidence="1 2">
    <name type="scientific">Mucilaginibacter yixingensis</name>
    <dbReference type="NCBI Taxonomy" id="1295612"/>
    <lineage>
        <taxon>Bacteria</taxon>
        <taxon>Pseudomonadati</taxon>
        <taxon>Bacteroidota</taxon>
        <taxon>Sphingobacteriia</taxon>
        <taxon>Sphingobacteriales</taxon>
        <taxon>Sphingobacteriaceae</taxon>
        <taxon>Mucilaginibacter</taxon>
    </lineage>
</organism>
<dbReference type="Proteomes" id="UP000244168">
    <property type="component" value="Unassembled WGS sequence"/>
</dbReference>
<evidence type="ECO:0000313" key="2">
    <source>
        <dbReference type="Proteomes" id="UP000244168"/>
    </source>
</evidence>
<reference evidence="1 2" key="1">
    <citation type="submission" date="2018-04" db="EMBL/GenBank/DDBJ databases">
        <title>Genomic Encyclopedia of Archaeal and Bacterial Type Strains, Phase II (KMG-II): from individual species to whole genera.</title>
        <authorList>
            <person name="Goeker M."/>
        </authorList>
    </citation>
    <scope>NUCLEOTIDE SEQUENCE [LARGE SCALE GENOMIC DNA]</scope>
    <source>
        <strain evidence="1 2">DSM 26809</strain>
    </source>
</reference>
<protein>
    <submittedName>
        <fullName evidence="1">Uncharacterized protein</fullName>
    </submittedName>
</protein>
<sequence>MLQNRRSVLLVHLILGCFFFSCSRSPQNKAELLAYVNDPANGLTKNTQMDGVKISLAYRPKQLAPSWRTTVSGRPCCFLLGLSKNNKELLRQLSYNEYSDLVQILSFRISDFIALVPDGKKPVSPMTCYFLQTYGTTTANQVLIVFDERDLERCRRFKILIKEFGLNIGSLCFEFEQKDITAISTLKITS</sequence>
<accession>A0A2T5J4K0</accession>
<keyword evidence="2" id="KW-1185">Reference proteome</keyword>
<name>A0A2T5J4K0_9SPHI</name>
<gene>
    <name evidence="1" type="ORF">C8P68_11250</name>
</gene>
<evidence type="ECO:0000313" key="1">
    <source>
        <dbReference type="EMBL" id="PTQ92450.1"/>
    </source>
</evidence>
<dbReference type="PROSITE" id="PS51257">
    <property type="entry name" value="PROKAR_LIPOPROTEIN"/>
    <property type="match status" value="1"/>
</dbReference>
<dbReference type="EMBL" id="QAOQ01000012">
    <property type="protein sequence ID" value="PTQ92450.1"/>
    <property type="molecule type" value="Genomic_DNA"/>
</dbReference>